<proteinExistence type="predicted"/>
<sequence>MEGLTLTDFIRTYAPVANRPEYANRDPFEFKEGEVQVTMDYYFREDYPRDVAIKYLWTCSSADGLIYPGVRHIDSLCYYVSSVPWSF</sequence>
<reference evidence="1" key="1">
    <citation type="submission" date="2020-05" db="EMBL/GenBank/DDBJ databases">
        <authorList>
            <person name="Chiriac C."/>
            <person name="Salcher M."/>
            <person name="Ghai R."/>
            <person name="Kavagutti S V."/>
        </authorList>
    </citation>
    <scope>NUCLEOTIDE SEQUENCE</scope>
</reference>
<accession>A0A6J7X5H4</accession>
<dbReference type="EMBL" id="LR798355">
    <property type="protein sequence ID" value="CAB5225865.1"/>
    <property type="molecule type" value="Genomic_DNA"/>
</dbReference>
<name>A0A6J7X5H4_9CAUD</name>
<evidence type="ECO:0000313" key="1">
    <source>
        <dbReference type="EMBL" id="CAB5225865.1"/>
    </source>
</evidence>
<protein>
    <submittedName>
        <fullName evidence="1">Uncharacterized protein</fullName>
    </submittedName>
</protein>
<organism evidence="1">
    <name type="scientific">uncultured Caudovirales phage</name>
    <dbReference type="NCBI Taxonomy" id="2100421"/>
    <lineage>
        <taxon>Viruses</taxon>
        <taxon>Duplodnaviria</taxon>
        <taxon>Heunggongvirae</taxon>
        <taxon>Uroviricota</taxon>
        <taxon>Caudoviricetes</taxon>
        <taxon>Peduoviridae</taxon>
        <taxon>Maltschvirus</taxon>
        <taxon>Maltschvirus maltsch</taxon>
    </lineage>
</organism>
<gene>
    <name evidence="1" type="ORF">UFOVP757_8</name>
</gene>